<keyword evidence="5 6" id="KW-0804">Transcription</keyword>
<dbReference type="FunFam" id="1.10.10.200:FF:000002">
    <property type="entry name" value="Probable transcriptional regulatory protein CLM62_37755"/>
    <property type="match status" value="1"/>
</dbReference>
<evidence type="ECO:0000313" key="10">
    <source>
        <dbReference type="Proteomes" id="UP000034778"/>
    </source>
</evidence>
<dbReference type="InterPro" id="IPR029072">
    <property type="entry name" value="YebC-like"/>
</dbReference>
<dbReference type="NCBIfam" id="NF009044">
    <property type="entry name" value="PRK12378.1"/>
    <property type="match status" value="1"/>
</dbReference>
<dbReference type="GO" id="GO:0005829">
    <property type="term" value="C:cytosol"/>
    <property type="evidence" value="ECO:0007669"/>
    <property type="project" value="TreeGrafter"/>
</dbReference>
<dbReference type="Proteomes" id="UP000034778">
    <property type="component" value="Unassembled WGS sequence"/>
</dbReference>
<keyword evidence="3 6" id="KW-0805">Transcription regulation</keyword>
<dbReference type="Gene3D" id="3.30.70.980">
    <property type="match status" value="2"/>
</dbReference>
<proteinExistence type="inferred from homology"/>
<dbReference type="EMBL" id="LBOW01000002">
    <property type="protein sequence ID" value="KKP45263.1"/>
    <property type="molecule type" value="Genomic_DNA"/>
</dbReference>
<dbReference type="NCBIfam" id="TIGR01033">
    <property type="entry name" value="YebC/PmpR family DNA-binding transcriptional regulator"/>
    <property type="match status" value="1"/>
</dbReference>
<dbReference type="AlphaFoldDB" id="A0A0F9ZLZ7"/>
<feature type="domain" description="TACO1/YebC-like second and third" evidence="7">
    <location>
        <begin position="81"/>
        <end position="236"/>
    </location>
</feature>
<keyword evidence="2 6" id="KW-0963">Cytoplasm</keyword>
<dbReference type="PANTHER" id="PTHR12532:SF6">
    <property type="entry name" value="TRANSCRIPTIONAL REGULATORY PROTEIN YEBC-RELATED"/>
    <property type="match status" value="1"/>
</dbReference>
<dbReference type="InterPro" id="IPR049083">
    <property type="entry name" value="TACO1_YebC_N"/>
</dbReference>
<evidence type="ECO:0000259" key="8">
    <source>
        <dbReference type="Pfam" id="PF20772"/>
    </source>
</evidence>
<evidence type="ECO:0000256" key="3">
    <source>
        <dbReference type="ARBA" id="ARBA00023015"/>
    </source>
</evidence>
<keyword evidence="4 6" id="KW-0238">DNA-binding</keyword>
<evidence type="ECO:0000259" key="7">
    <source>
        <dbReference type="Pfam" id="PF01709"/>
    </source>
</evidence>
<dbReference type="Pfam" id="PF20772">
    <property type="entry name" value="TACO1_YebC_N"/>
    <property type="match status" value="1"/>
</dbReference>
<comment type="caution">
    <text evidence="9">The sequence shown here is derived from an EMBL/GenBank/DDBJ whole genome shotgun (WGS) entry which is preliminary data.</text>
</comment>
<dbReference type="Gene3D" id="1.10.10.200">
    <property type="match status" value="1"/>
</dbReference>
<evidence type="ECO:0000256" key="2">
    <source>
        <dbReference type="ARBA" id="ARBA00022490"/>
    </source>
</evidence>
<comment type="similarity">
    <text evidence="1 6">Belongs to the TACO1 family.</text>
</comment>
<comment type="subcellular location">
    <subcellularLocation>
        <location evidence="6">Cytoplasm</location>
    </subcellularLocation>
</comment>
<dbReference type="GO" id="GO:0003677">
    <property type="term" value="F:DNA binding"/>
    <property type="evidence" value="ECO:0007669"/>
    <property type="project" value="UniProtKB-UniRule"/>
</dbReference>
<name>A0A0F9ZLZ7_9BACT</name>
<dbReference type="InterPro" id="IPR002876">
    <property type="entry name" value="Transcrip_reg_TACO1-like"/>
</dbReference>
<dbReference type="InterPro" id="IPR026564">
    <property type="entry name" value="Transcrip_reg_TACO1-like_dom3"/>
</dbReference>
<dbReference type="InterPro" id="IPR017856">
    <property type="entry name" value="Integrase-like_N"/>
</dbReference>
<evidence type="ECO:0000256" key="4">
    <source>
        <dbReference type="ARBA" id="ARBA00023125"/>
    </source>
</evidence>
<dbReference type="HAMAP" id="MF_00693">
    <property type="entry name" value="Transcrip_reg_TACO1"/>
    <property type="match status" value="1"/>
</dbReference>
<dbReference type="GO" id="GO:0006355">
    <property type="term" value="P:regulation of DNA-templated transcription"/>
    <property type="evidence" value="ECO:0007669"/>
    <property type="project" value="UniProtKB-UniRule"/>
</dbReference>
<sequence>MSGHSHFATIKRQKGLKDAQKSNVFGKLSKMITISVKSGGSPNPDMNFKLRVAIDKARESNMPKENIDRILKTASEKADSYEEIRYEGFGPFGIYVIVDCATDNKNRTSQELKNLFEKSGGTMGGPNSVAYNFTDKGFLLVEKAQDVDLQTLTLIDLGVDDIEEIDDGLEVFVTPDHLKEISEKVVSAGFKVLKTELNMIPKTYSNISDDNQTAKITFFLESLEDHDDVQRVYSNF</sequence>
<protein>
    <recommendedName>
        <fullName evidence="6">Probable transcriptional regulatory protein UR35_C0002G0096</fullName>
    </recommendedName>
</protein>
<evidence type="ECO:0000256" key="6">
    <source>
        <dbReference type="HAMAP-Rule" id="MF_00693"/>
    </source>
</evidence>
<organism evidence="9 10">
    <name type="scientific">Candidatus Woesebacteria bacterium GW2011_GWB1_33_22</name>
    <dbReference type="NCBI Taxonomy" id="1618566"/>
    <lineage>
        <taxon>Bacteria</taxon>
        <taxon>Candidatus Woeseibacteriota</taxon>
    </lineage>
</organism>
<gene>
    <name evidence="9" type="ORF">UR35_C0002G0096</name>
</gene>
<dbReference type="Pfam" id="PF01709">
    <property type="entry name" value="Transcrip_reg"/>
    <property type="match status" value="1"/>
</dbReference>
<reference evidence="9 10" key="1">
    <citation type="journal article" date="2015" name="Nature">
        <title>rRNA introns, odd ribosomes, and small enigmatic genomes across a large radiation of phyla.</title>
        <authorList>
            <person name="Brown C.T."/>
            <person name="Hug L.A."/>
            <person name="Thomas B.C."/>
            <person name="Sharon I."/>
            <person name="Castelle C.J."/>
            <person name="Singh A."/>
            <person name="Wilkins M.J."/>
            <person name="Williams K.H."/>
            <person name="Banfield J.F."/>
        </authorList>
    </citation>
    <scope>NUCLEOTIDE SEQUENCE [LARGE SCALE GENOMIC DNA]</scope>
</reference>
<feature type="domain" description="TACO1/YebC-like N-terminal" evidence="8">
    <location>
        <begin position="5"/>
        <end position="76"/>
    </location>
</feature>
<accession>A0A0F9ZLZ7</accession>
<evidence type="ECO:0000313" key="9">
    <source>
        <dbReference type="EMBL" id="KKP45263.1"/>
    </source>
</evidence>
<dbReference type="InterPro" id="IPR048300">
    <property type="entry name" value="TACO1_YebC-like_2nd/3rd_dom"/>
</dbReference>
<evidence type="ECO:0000256" key="1">
    <source>
        <dbReference type="ARBA" id="ARBA00008724"/>
    </source>
</evidence>
<dbReference type="NCBIfam" id="NF001030">
    <property type="entry name" value="PRK00110.1"/>
    <property type="match status" value="1"/>
</dbReference>
<evidence type="ECO:0000256" key="5">
    <source>
        <dbReference type="ARBA" id="ARBA00023163"/>
    </source>
</evidence>
<dbReference type="STRING" id="1618566.UR35_C0002G0096"/>
<dbReference type="SUPFAM" id="SSF75625">
    <property type="entry name" value="YebC-like"/>
    <property type="match status" value="1"/>
</dbReference>
<dbReference type="PANTHER" id="PTHR12532">
    <property type="entry name" value="TRANSLATIONAL ACTIVATOR OF CYTOCHROME C OXIDASE 1"/>
    <property type="match status" value="1"/>
</dbReference>